<dbReference type="EMBL" id="LAJG01000014">
    <property type="protein sequence ID" value="KKB79725.1"/>
    <property type="molecule type" value="Genomic_DNA"/>
</dbReference>
<sequence length="215" mass="24246">MDIRASFVDAIEAPEPKRRESSSLLEMPELTGLDLPKILGIWKNAIRLSVSLDARRRQRGELALSKIEQEWKRRGLSALSSRDYFRWPSTGAPGGAGGFDLGDAPAAGVLSYLDYRVGQTRGEAPAIRQMILRRVFEGELPPVFPAEYLQQWGAKASAPRLQKLAESLASFCRNAKRRDRGNLADAIRDWESDLAYLHTHFYVAKFRFGWPNSRL</sequence>
<keyword evidence="2" id="KW-1185">Reference proteome</keyword>
<proteinExistence type="predicted"/>
<organism evidence="1 2">
    <name type="scientific">Devosia soli</name>
    <dbReference type="NCBI Taxonomy" id="361041"/>
    <lineage>
        <taxon>Bacteria</taxon>
        <taxon>Pseudomonadati</taxon>
        <taxon>Pseudomonadota</taxon>
        <taxon>Alphaproteobacteria</taxon>
        <taxon>Hyphomicrobiales</taxon>
        <taxon>Devosiaceae</taxon>
        <taxon>Devosia</taxon>
    </lineage>
</organism>
<dbReference type="Proteomes" id="UP000033514">
    <property type="component" value="Unassembled WGS sequence"/>
</dbReference>
<dbReference type="AlphaFoldDB" id="A0A0F5LBR5"/>
<gene>
    <name evidence="1" type="ORF">VW35_04220</name>
</gene>
<evidence type="ECO:0000313" key="1">
    <source>
        <dbReference type="EMBL" id="KKB79725.1"/>
    </source>
</evidence>
<name>A0A0F5LBR5_9HYPH</name>
<protein>
    <submittedName>
        <fullName evidence="1">Uncharacterized protein</fullName>
    </submittedName>
</protein>
<accession>A0A0F5LBR5</accession>
<evidence type="ECO:0000313" key="2">
    <source>
        <dbReference type="Proteomes" id="UP000033514"/>
    </source>
</evidence>
<reference evidence="1 2" key="1">
    <citation type="submission" date="2015-03" db="EMBL/GenBank/DDBJ databases">
        <authorList>
            <person name="Hassan Y.I."/>
            <person name="Lepp D."/>
            <person name="Zhou T."/>
        </authorList>
    </citation>
    <scope>NUCLEOTIDE SEQUENCE [LARGE SCALE GENOMIC DNA]</scope>
    <source>
        <strain evidence="1 2">GH2-10</strain>
    </source>
</reference>
<comment type="caution">
    <text evidence="1">The sequence shown here is derived from an EMBL/GenBank/DDBJ whole genome shotgun (WGS) entry which is preliminary data.</text>
</comment>
<dbReference type="PATRIC" id="fig|361041.3.peg.149"/>